<dbReference type="Gene3D" id="2.40.128.140">
    <property type="entry name" value="Outer membrane protein"/>
    <property type="match status" value="1"/>
</dbReference>
<dbReference type="InterPro" id="IPR018707">
    <property type="entry name" value="LpxR"/>
</dbReference>
<sequence>MNVSFAYAEETLKPYKKNSIMVLWENDLIAFMHSDRYYSNGIRLGYTSKEYDYFNEDNKMSWAKYVSILSFNKPHITRFHLNINQEMYTTAKHARPFPKNDHPMGGFLYFNAGIYNRTANTEEHIGLKIGVVGPLSFTGQLQTAYHSAIGQLVFTSWEYNQLDNEFIFNPYYQITGRKYIFKTNPVSLDVLGTLDVAAGNADTHFGTYGTIRFGHNLDNDFGMPKINLEQDFAPVHSDKFSLYVFVAGGAKVTLHNIFIQGNSPNTRFGYNLELLRWEVSAGIMASYYGFRIGYIWTYYSKEYTVQPYDHHAVGAALVEFAF</sequence>
<proteinExistence type="predicted"/>
<dbReference type="EMBL" id="DXAQ01000121">
    <property type="protein sequence ID" value="HIZ89838.1"/>
    <property type="molecule type" value="Genomic_DNA"/>
</dbReference>
<comment type="caution">
    <text evidence="1">The sequence shown here is derived from an EMBL/GenBank/DDBJ whole genome shotgun (WGS) entry which is preliminary data.</text>
</comment>
<organism evidence="1 2">
    <name type="scientific">Candidatus Mucispirillum faecigallinarum</name>
    <dbReference type="NCBI Taxonomy" id="2838699"/>
    <lineage>
        <taxon>Bacteria</taxon>
        <taxon>Pseudomonadati</taxon>
        <taxon>Deferribacterota</taxon>
        <taxon>Deferribacteres</taxon>
        <taxon>Deferribacterales</taxon>
        <taxon>Mucispirillaceae</taxon>
        <taxon>Mucispirillum</taxon>
    </lineage>
</organism>
<name>A0A9D2GTN0_9BACT</name>
<dbReference type="Proteomes" id="UP000824176">
    <property type="component" value="Unassembled WGS sequence"/>
</dbReference>
<dbReference type="InterPro" id="IPR037107">
    <property type="entry name" value="Put_OMP_sf"/>
</dbReference>
<protein>
    <submittedName>
        <fullName evidence="1">Lipid A deacylase LpxR family protein</fullName>
    </submittedName>
</protein>
<reference evidence="1" key="1">
    <citation type="journal article" date="2021" name="PeerJ">
        <title>Extensive microbial diversity within the chicken gut microbiome revealed by metagenomics and culture.</title>
        <authorList>
            <person name="Gilroy R."/>
            <person name="Ravi A."/>
            <person name="Getino M."/>
            <person name="Pursley I."/>
            <person name="Horton D.L."/>
            <person name="Alikhan N.F."/>
            <person name="Baker D."/>
            <person name="Gharbi K."/>
            <person name="Hall N."/>
            <person name="Watson M."/>
            <person name="Adriaenssens E.M."/>
            <person name="Foster-Nyarko E."/>
            <person name="Jarju S."/>
            <person name="Secka A."/>
            <person name="Antonio M."/>
            <person name="Oren A."/>
            <person name="Chaudhuri R.R."/>
            <person name="La Ragione R."/>
            <person name="Hildebrand F."/>
            <person name="Pallen M.J."/>
        </authorList>
    </citation>
    <scope>NUCLEOTIDE SEQUENCE</scope>
    <source>
        <strain evidence="1">ChiW4-1371</strain>
    </source>
</reference>
<gene>
    <name evidence="1" type="ORF">H9804_07820</name>
</gene>
<dbReference type="AlphaFoldDB" id="A0A9D2GTN0"/>
<accession>A0A9D2GTN0</accession>
<evidence type="ECO:0000313" key="1">
    <source>
        <dbReference type="EMBL" id="HIZ89838.1"/>
    </source>
</evidence>
<reference evidence="1" key="2">
    <citation type="submission" date="2021-04" db="EMBL/GenBank/DDBJ databases">
        <authorList>
            <person name="Gilroy R."/>
        </authorList>
    </citation>
    <scope>NUCLEOTIDE SEQUENCE</scope>
    <source>
        <strain evidence="1">ChiW4-1371</strain>
    </source>
</reference>
<evidence type="ECO:0000313" key="2">
    <source>
        <dbReference type="Proteomes" id="UP000824176"/>
    </source>
</evidence>
<dbReference type="Pfam" id="PF09982">
    <property type="entry name" value="LpxR"/>
    <property type="match status" value="1"/>
</dbReference>